<feature type="transmembrane region" description="Helical" evidence="7">
    <location>
        <begin position="156"/>
        <end position="179"/>
    </location>
</feature>
<dbReference type="Gene3D" id="3.40.50.300">
    <property type="entry name" value="P-loop containing nucleotide triphosphate hydrolases"/>
    <property type="match status" value="1"/>
</dbReference>
<dbReference type="InterPro" id="IPR011527">
    <property type="entry name" value="ABC1_TM_dom"/>
</dbReference>
<dbReference type="PROSITE" id="PS50929">
    <property type="entry name" value="ABC_TM1F"/>
    <property type="match status" value="1"/>
</dbReference>
<evidence type="ECO:0000313" key="10">
    <source>
        <dbReference type="EMBL" id="TQL61894.1"/>
    </source>
</evidence>
<evidence type="ECO:0000259" key="8">
    <source>
        <dbReference type="PROSITE" id="PS50893"/>
    </source>
</evidence>
<comment type="subcellular location">
    <subcellularLocation>
        <location evidence="1">Cell membrane</location>
        <topology evidence="1">Multi-pass membrane protein</topology>
    </subcellularLocation>
</comment>
<dbReference type="GO" id="GO:0016887">
    <property type="term" value="F:ATP hydrolysis activity"/>
    <property type="evidence" value="ECO:0007669"/>
    <property type="project" value="InterPro"/>
</dbReference>
<keyword evidence="2 7" id="KW-0812">Transmembrane</keyword>
<dbReference type="SUPFAM" id="SSF90123">
    <property type="entry name" value="ABC transporter transmembrane region"/>
    <property type="match status" value="1"/>
</dbReference>
<name>A0A542ZND4_9MICO</name>
<dbReference type="CDD" id="cd18564">
    <property type="entry name" value="ABC_6TM_exporter_like"/>
    <property type="match status" value="1"/>
</dbReference>
<dbReference type="Pfam" id="PF00664">
    <property type="entry name" value="ABC_membrane"/>
    <property type="match status" value="1"/>
</dbReference>
<organism evidence="10 11">
    <name type="scientific">Oryzihumus leptocrescens</name>
    <dbReference type="NCBI Taxonomy" id="297536"/>
    <lineage>
        <taxon>Bacteria</taxon>
        <taxon>Bacillati</taxon>
        <taxon>Actinomycetota</taxon>
        <taxon>Actinomycetes</taxon>
        <taxon>Micrococcales</taxon>
        <taxon>Intrasporangiaceae</taxon>
        <taxon>Oryzihumus</taxon>
    </lineage>
</organism>
<evidence type="ECO:0000256" key="4">
    <source>
        <dbReference type="ARBA" id="ARBA00022840"/>
    </source>
</evidence>
<keyword evidence="11" id="KW-1185">Reference proteome</keyword>
<keyword evidence="5 7" id="KW-1133">Transmembrane helix</keyword>
<feature type="transmembrane region" description="Helical" evidence="7">
    <location>
        <begin position="74"/>
        <end position="99"/>
    </location>
</feature>
<evidence type="ECO:0000256" key="1">
    <source>
        <dbReference type="ARBA" id="ARBA00004651"/>
    </source>
</evidence>
<evidence type="ECO:0000256" key="5">
    <source>
        <dbReference type="ARBA" id="ARBA00022989"/>
    </source>
</evidence>
<gene>
    <name evidence="10" type="ORF">FB474_3315</name>
</gene>
<keyword evidence="6 7" id="KW-0472">Membrane</keyword>
<accession>A0A542ZND4</accession>
<dbReference type="GO" id="GO:0005524">
    <property type="term" value="F:ATP binding"/>
    <property type="evidence" value="ECO:0007669"/>
    <property type="project" value="UniProtKB-KW"/>
</dbReference>
<dbReference type="GO" id="GO:0015421">
    <property type="term" value="F:ABC-type oligopeptide transporter activity"/>
    <property type="evidence" value="ECO:0007669"/>
    <property type="project" value="TreeGrafter"/>
</dbReference>
<dbReference type="InterPro" id="IPR003439">
    <property type="entry name" value="ABC_transporter-like_ATP-bd"/>
</dbReference>
<dbReference type="Pfam" id="PF00005">
    <property type="entry name" value="ABC_tran"/>
    <property type="match status" value="1"/>
</dbReference>
<dbReference type="PANTHER" id="PTHR43394:SF1">
    <property type="entry name" value="ATP-BINDING CASSETTE SUB-FAMILY B MEMBER 10, MITOCHONDRIAL"/>
    <property type="match status" value="1"/>
</dbReference>
<feature type="transmembrane region" description="Helical" evidence="7">
    <location>
        <begin position="29"/>
        <end position="54"/>
    </location>
</feature>
<dbReference type="SUPFAM" id="SSF52540">
    <property type="entry name" value="P-loop containing nucleoside triphosphate hydrolases"/>
    <property type="match status" value="1"/>
</dbReference>
<dbReference type="AlphaFoldDB" id="A0A542ZND4"/>
<dbReference type="GO" id="GO:0005886">
    <property type="term" value="C:plasma membrane"/>
    <property type="evidence" value="ECO:0007669"/>
    <property type="project" value="UniProtKB-SubCell"/>
</dbReference>
<dbReference type="InterPro" id="IPR003593">
    <property type="entry name" value="AAA+_ATPase"/>
</dbReference>
<dbReference type="OrthoDB" id="9806127at2"/>
<dbReference type="Proteomes" id="UP000319514">
    <property type="component" value="Unassembled WGS sequence"/>
</dbReference>
<dbReference type="PROSITE" id="PS00211">
    <property type="entry name" value="ABC_TRANSPORTER_1"/>
    <property type="match status" value="1"/>
</dbReference>
<reference evidence="10 11" key="1">
    <citation type="submission" date="2019-06" db="EMBL/GenBank/DDBJ databases">
        <title>Sequencing the genomes of 1000 actinobacteria strains.</title>
        <authorList>
            <person name="Klenk H.-P."/>
        </authorList>
    </citation>
    <scope>NUCLEOTIDE SEQUENCE [LARGE SCALE GENOMIC DNA]</scope>
    <source>
        <strain evidence="10 11">DSM 18082</strain>
    </source>
</reference>
<dbReference type="InterPro" id="IPR027417">
    <property type="entry name" value="P-loop_NTPase"/>
</dbReference>
<dbReference type="SMART" id="SM00382">
    <property type="entry name" value="AAA"/>
    <property type="match status" value="1"/>
</dbReference>
<dbReference type="EMBL" id="VFOQ01000001">
    <property type="protein sequence ID" value="TQL61894.1"/>
    <property type="molecule type" value="Genomic_DNA"/>
</dbReference>
<dbReference type="RefSeq" id="WP_141789619.1">
    <property type="nucleotide sequence ID" value="NZ_BAAAKX010000012.1"/>
</dbReference>
<evidence type="ECO:0000313" key="11">
    <source>
        <dbReference type="Proteomes" id="UP000319514"/>
    </source>
</evidence>
<protein>
    <submittedName>
        <fullName evidence="10">Subfamily B ATP-binding cassette protein MsbA</fullName>
    </submittedName>
</protein>
<feature type="transmembrane region" description="Helical" evidence="7">
    <location>
        <begin position="296"/>
        <end position="313"/>
    </location>
</feature>
<dbReference type="InterPro" id="IPR036640">
    <property type="entry name" value="ABC1_TM_sf"/>
</dbReference>
<evidence type="ECO:0000256" key="7">
    <source>
        <dbReference type="SAM" id="Phobius"/>
    </source>
</evidence>
<dbReference type="InterPro" id="IPR017871">
    <property type="entry name" value="ABC_transporter-like_CS"/>
</dbReference>
<dbReference type="PANTHER" id="PTHR43394">
    <property type="entry name" value="ATP-DEPENDENT PERMEASE MDL1, MITOCHONDRIAL"/>
    <property type="match status" value="1"/>
</dbReference>
<comment type="caution">
    <text evidence="10">The sequence shown here is derived from an EMBL/GenBank/DDBJ whole genome shotgun (WGS) entry which is preliminary data.</text>
</comment>
<feature type="domain" description="ABC transmembrane type-1" evidence="9">
    <location>
        <begin position="30"/>
        <end position="328"/>
    </location>
</feature>
<evidence type="ECO:0000256" key="3">
    <source>
        <dbReference type="ARBA" id="ARBA00022741"/>
    </source>
</evidence>
<sequence>MRLTQRAEPTLLSTLWRFRSYGVPHRGRLALGVLCRVGELLADLAVPWPIALVIDGVLGHHRLHGPQAVVVDRLGVSGGGLLVVAAAASLLFTLLSGALDYLGDRLMNSAGERITANIRADVFSHLLRLPMTFHDRRSVGELTSRMSSDTNRIEDSLVDVFSTLLPGVLTIVGLAAVITALDWRLGLVAMSAAPLVFFAAKRYSRLTRDAARKRRAAEGQLAALTAETITGIRTVHVVGTQDVHEEEFAGYNGAALRAGLRSVDLRARFTPLLEATSACGTAALLLVGGYGALQGWWTAGILVVALAYFRDMLRPLRSLSRLSLTLTAGAASAERVAEILDVPTHHRTVRAPSRVEASVRLENVRLDYGRGQVLTDLALDVPAGSRVALSGPNGAGKSSVLALVAGLYRPTAGRVLIGGLDLETLEPSFLRRHIAVVLQDTFLFSGSVFANVLLGRPDASTDEVVQACAAAGVLEFAEGLPEGLATQLGDRGVGLSGGQRQRVGIARALLRDSPIVLLDEPTSGLDLAAERALVDALKLLMNGRTVLMTTHRPALLGLADRIETLVGGRLLPQGAPTLSAPQPFSATARPV</sequence>
<evidence type="ECO:0000256" key="6">
    <source>
        <dbReference type="ARBA" id="ARBA00023136"/>
    </source>
</evidence>
<keyword evidence="3" id="KW-0547">Nucleotide-binding</keyword>
<feature type="domain" description="ABC transporter" evidence="8">
    <location>
        <begin position="359"/>
        <end position="591"/>
    </location>
</feature>
<dbReference type="Gene3D" id="1.20.1560.10">
    <property type="entry name" value="ABC transporter type 1, transmembrane domain"/>
    <property type="match status" value="1"/>
</dbReference>
<evidence type="ECO:0000256" key="2">
    <source>
        <dbReference type="ARBA" id="ARBA00022692"/>
    </source>
</evidence>
<dbReference type="PROSITE" id="PS50893">
    <property type="entry name" value="ABC_TRANSPORTER_2"/>
    <property type="match status" value="1"/>
</dbReference>
<proteinExistence type="predicted"/>
<keyword evidence="4 10" id="KW-0067">ATP-binding</keyword>
<evidence type="ECO:0000259" key="9">
    <source>
        <dbReference type="PROSITE" id="PS50929"/>
    </source>
</evidence>
<dbReference type="InterPro" id="IPR039421">
    <property type="entry name" value="Type_1_exporter"/>
</dbReference>
<feature type="transmembrane region" description="Helical" evidence="7">
    <location>
        <begin position="185"/>
        <end position="204"/>
    </location>
</feature>